<dbReference type="PROSITE" id="PS01231">
    <property type="entry name" value="TRMA_2"/>
    <property type="match status" value="1"/>
</dbReference>
<comment type="similarity">
    <text evidence="10">Belongs to the class I-like SAM-binding methyltransferase superfamily. RNA M5U methyltransferase family.</text>
</comment>
<dbReference type="InterPro" id="IPR030391">
    <property type="entry name" value="MeTrfase_TrmA_CS"/>
</dbReference>
<dbReference type="InterPro" id="IPR029063">
    <property type="entry name" value="SAM-dependent_MTases_sf"/>
</dbReference>
<evidence type="ECO:0000256" key="7">
    <source>
        <dbReference type="ARBA" id="ARBA00023004"/>
    </source>
</evidence>
<feature type="active site" evidence="11">
    <location>
        <position position="334"/>
    </location>
</feature>
<dbReference type="EC" id="2.1.1.189" evidence="9"/>
<dbReference type="GO" id="GO:0070475">
    <property type="term" value="P:rRNA base methylation"/>
    <property type="evidence" value="ECO:0007669"/>
    <property type="project" value="TreeGrafter"/>
</dbReference>
<dbReference type="GO" id="GO:0051539">
    <property type="term" value="F:4 iron, 4 sulfur cluster binding"/>
    <property type="evidence" value="ECO:0007669"/>
    <property type="project" value="UniProtKB-KW"/>
</dbReference>
<keyword evidence="3 10" id="KW-0489">Methyltransferase</keyword>
<sequence>MFCAYHANAQCHSCEHIDCSYPEQINQKQTRLKRQLNISDKQLLPLITSAETRCRNKAKMVVLGVAQSPILGIESVSSGEPVSLGECALYTQSLQDLITALPAWMQNSGLVPYNKIKRKGELKYILITESTANQDVMIRFIMHSENQLNRITNNLPLLLSTFPKVKVVTVNIQPVHMARLEGEKEIFLTEQHEIVEILNEIPLSIRPKSFFQTNSRVAEQLYKTVAKWVKESNVENIWDLFCGVGGFALHCAPYVKSVTGIEIEPEAIRSAQHSAKLIGINNIEFAALDSRQFSESSENKPDLIIVNPPRRGLGKDLVEILNRISPKKIIYSSCNPDTLIKDLELLDYTLVRAQGFDMFPHTPHLEAAVELIKKPV</sequence>
<evidence type="ECO:0000256" key="5">
    <source>
        <dbReference type="ARBA" id="ARBA00022691"/>
    </source>
</evidence>
<reference evidence="12 13" key="1">
    <citation type="submission" date="2018-11" db="EMBL/GenBank/DDBJ databases">
        <title>Vibrio LJC006 sp. nov., isolated from seawater during the bloom of the enteromorpha.</title>
        <authorList>
            <person name="Liang J."/>
        </authorList>
    </citation>
    <scope>NUCLEOTIDE SEQUENCE [LARGE SCALE GENOMIC DNA]</scope>
    <source>
        <strain evidence="12 13">LJC006</strain>
    </source>
</reference>
<keyword evidence="6" id="KW-0479">Metal-binding</keyword>
<keyword evidence="1" id="KW-0004">4Fe-4S</keyword>
<feature type="active site" description="Nucleophile" evidence="10">
    <location>
        <position position="334"/>
    </location>
</feature>
<dbReference type="EMBL" id="RJVQ01000007">
    <property type="protein sequence ID" value="RQW62080.1"/>
    <property type="molecule type" value="Genomic_DNA"/>
</dbReference>
<dbReference type="OrthoDB" id="9804590at2"/>
<proteinExistence type="inferred from homology"/>
<keyword evidence="2" id="KW-0698">rRNA processing</keyword>
<keyword evidence="4 10" id="KW-0808">Transferase</keyword>
<evidence type="ECO:0000313" key="12">
    <source>
        <dbReference type="EMBL" id="RQW62080.1"/>
    </source>
</evidence>
<feature type="binding site" evidence="10">
    <location>
        <position position="212"/>
    </location>
    <ligand>
        <name>S-adenosyl-L-methionine</name>
        <dbReference type="ChEBI" id="CHEBI:59789"/>
    </ligand>
</feature>
<dbReference type="InterPro" id="IPR011825">
    <property type="entry name" value="23SrRNA_MeTrfase_RlmC"/>
</dbReference>
<dbReference type="NCBIfam" id="TIGR02085">
    <property type="entry name" value="meth_trns_rumB"/>
    <property type="match status" value="1"/>
</dbReference>
<dbReference type="Gene3D" id="3.40.50.150">
    <property type="entry name" value="Vaccinia Virus protein VP39"/>
    <property type="match status" value="1"/>
</dbReference>
<dbReference type="InterPro" id="IPR030390">
    <property type="entry name" value="MeTrfase_TrmA_AS"/>
</dbReference>
<dbReference type="Pfam" id="PF05958">
    <property type="entry name" value="tRNA_U5-meth_tr"/>
    <property type="match status" value="1"/>
</dbReference>
<dbReference type="RefSeq" id="WP_124938075.1">
    <property type="nucleotide sequence ID" value="NZ_RJVQ01000007.1"/>
</dbReference>
<keyword evidence="8" id="KW-0411">Iron-sulfur</keyword>
<evidence type="ECO:0000256" key="2">
    <source>
        <dbReference type="ARBA" id="ARBA00022552"/>
    </source>
</evidence>
<dbReference type="PROSITE" id="PS01230">
    <property type="entry name" value="TRMA_1"/>
    <property type="match status" value="1"/>
</dbReference>
<dbReference type="SUPFAM" id="SSF53335">
    <property type="entry name" value="S-adenosyl-L-methionine-dependent methyltransferases"/>
    <property type="match status" value="1"/>
</dbReference>
<keyword evidence="7" id="KW-0408">Iron</keyword>
<evidence type="ECO:0000256" key="4">
    <source>
        <dbReference type="ARBA" id="ARBA00022679"/>
    </source>
</evidence>
<protein>
    <recommendedName>
        <fullName evidence="9">23S rRNA (uracil(747)-C(5))-methyltransferase RlmC</fullName>
        <ecNumber evidence="9">2.1.1.189</ecNumber>
    </recommendedName>
</protein>
<evidence type="ECO:0000256" key="11">
    <source>
        <dbReference type="PROSITE-ProRule" id="PRU10015"/>
    </source>
</evidence>
<comment type="caution">
    <text evidence="12">The sequence shown here is derived from an EMBL/GenBank/DDBJ whole genome shotgun (WGS) entry which is preliminary data.</text>
</comment>
<dbReference type="PROSITE" id="PS51687">
    <property type="entry name" value="SAM_MT_RNA_M5U"/>
    <property type="match status" value="1"/>
</dbReference>
<gene>
    <name evidence="12" type="primary">rlmC</name>
    <name evidence="12" type="ORF">EES38_15285</name>
</gene>
<dbReference type="GO" id="GO:0070041">
    <property type="term" value="F:rRNA (uridine-C5-)-methyltransferase activity"/>
    <property type="evidence" value="ECO:0007669"/>
    <property type="project" value="TreeGrafter"/>
</dbReference>
<evidence type="ECO:0000256" key="1">
    <source>
        <dbReference type="ARBA" id="ARBA00022485"/>
    </source>
</evidence>
<organism evidence="12 13">
    <name type="scientific">Vibrio viridaestus</name>
    <dbReference type="NCBI Taxonomy" id="2487322"/>
    <lineage>
        <taxon>Bacteria</taxon>
        <taxon>Pseudomonadati</taxon>
        <taxon>Pseudomonadota</taxon>
        <taxon>Gammaproteobacteria</taxon>
        <taxon>Vibrionales</taxon>
        <taxon>Vibrionaceae</taxon>
        <taxon>Vibrio</taxon>
    </lineage>
</organism>
<dbReference type="CDD" id="cd02440">
    <property type="entry name" value="AdoMet_MTases"/>
    <property type="match status" value="1"/>
</dbReference>
<evidence type="ECO:0000256" key="9">
    <source>
        <dbReference type="NCBIfam" id="TIGR02085"/>
    </source>
</evidence>
<dbReference type="Gene3D" id="2.40.50.1070">
    <property type="match status" value="1"/>
</dbReference>
<evidence type="ECO:0000313" key="13">
    <source>
        <dbReference type="Proteomes" id="UP000281112"/>
    </source>
</evidence>
<evidence type="ECO:0000256" key="3">
    <source>
        <dbReference type="ARBA" id="ARBA00022603"/>
    </source>
</evidence>
<feature type="binding site" evidence="10">
    <location>
        <position position="241"/>
    </location>
    <ligand>
        <name>S-adenosyl-L-methionine</name>
        <dbReference type="ChEBI" id="CHEBI:59789"/>
    </ligand>
</feature>
<dbReference type="InterPro" id="IPR010280">
    <property type="entry name" value="U5_MeTrfase_fam"/>
</dbReference>
<feature type="binding site" evidence="10">
    <location>
        <position position="262"/>
    </location>
    <ligand>
        <name>S-adenosyl-L-methionine</name>
        <dbReference type="ChEBI" id="CHEBI:59789"/>
    </ligand>
</feature>
<dbReference type="GO" id="GO:0046872">
    <property type="term" value="F:metal ion binding"/>
    <property type="evidence" value="ECO:0007669"/>
    <property type="project" value="UniProtKB-KW"/>
</dbReference>
<dbReference type="PANTHER" id="PTHR11061">
    <property type="entry name" value="RNA M5U METHYLTRANSFERASE"/>
    <property type="match status" value="1"/>
</dbReference>
<keyword evidence="5 10" id="KW-0949">S-adenosyl-L-methionine</keyword>
<keyword evidence="13" id="KW-1185">Reference proteome</keyword>
<accession>A0A3N9TDE7</accession>
<feature type="binding site" evidence="10">
    <location>
        <position position="307"/>
    </location>
    <ligand>
        <name>S-adenosyl-L-methionine</name>
        <dbReference type="ChEBI" id="CHEBI:59789"/>
    </ligand>
</feature>
<evidence type="ECO:0000256" key="10">
    <source>
        <dbReference type="PROSITE-ProRule" id="PRU01024"/>
    </source>
</evidence>
<name>A0A3N9TDE7_9VIBR</name>
<evidence type="ECO:0000256" key="6">
    <source>
        <dbReference type="ARBA" id="ARBA00022723"/>
    </source>
</evidence>
<dbReference type="AlphaFoldDB" id="A0A3N9TDE7"/>
<dbReference type="NCBIfam" id="TIGR00479">
    <property type="entry name" value="rumA"/>
    <property type="match status" value="1"/>
</dbReference>
<dbReference type="PANTHER" id="PTHR11061:SF30">
    <property type="entry name" value="TRNA (URACIL(54)-C(5))-METHYLTRANSFERASE"/>
    <property type="match status" value="1"/>
</dbReference>
<evidence type="ECO:0000256" key="8">
    <source>
        <dbReference type="ARBA" id="ARBA00023014"/>
    </source>
</evidence>
<dbReference type="Proteomes" id="UP000281112">
    <property type="component" value="Unassembled WGS sequence"/>
</dbReference>